<reference evidence="2" key="1">
    <citation type="submission" date="2025-08" db="UniProtKB">
        <authorList>
            <consortium name="RefSeq"/>
        </authorList>
    </citation>
    <scope>IDENTIFICATION</scope>
</reference>
<name>A0ABM4D2S0_HYDVU</name>
<evidence type="ECO:0000313" key="1">
    <source>
        <dbReference type="Proteomes" id="UP001652625"/>
    </source>
</evidence>
<dbReference type="RefSeq" id="XP_065668559.1">
    <property type="nucleotide sequence ID" value="XM_065812487.1"/>
</dbReference>
<proteinExistence type="predicted"/>
<dbReference type="GeneID" id="136088561"/>
<dbReference type="Proteomes" id="UP001652625">
    <property type="component" value="Chromosome 12"/>
</dbReference>
<sequence length="219" mass="25124">MKIECNKLRPDINMLLDRQQHTCAARAKDFNSVFSTADLKSTYPWLSIARLFLNEMRLRFAKDLDKQLHQCIGGMADKIMQLVKSKHKDDIVNVISAEIECEIDDSKKKARLFKESIDCLVTFDNQPVQSTPTIKVPKKQRLLTKECCVMLDGCNIIEHCSDVDVSLAMSCVFASYYIYNIQYPAQLKNTLLFYEHIVYGLSSKESPVTIKRMANTLNE</sequence>
<evidence type="ECO:0000313" key="2">
    <source>
        <dbReference type="RefSeq" id="XP_065668559.1"/>
    </source>
</evidence>
<gene>
    <name evidence="2" type="primary">LOC136088561</name>
</gene>
<keyword evidence="1" id="KW-1185">Reference proteome</keyword>
<protein>
    <submittedName>
        <fullName evidence="2">Uncharacterized protein LOC136088561 isoform X2</fullName>
    </submittedName>
</protein>
<organism evidence="1 2">
    <name type="scientific">Hydra vulgaris</name>
    <name type="common">Hydra</name>
    <name type="synonym">Hydra attenuata</name>
    <dbReference type="NCBI Taxonomy" id="6087"/>
    <lineage>
        <taxon>Eukaryota</taxon>
        <taxon>Metazoa</taxon>
        <taxon>Cnidaria</taxon>
        <taxon>Hydrozoa</taxon>
        <taxon>Hydroidolina</taxon>
        <taxon>Anthoathecata</taxon>
        <taxon>Aplanulata</taxon>
        <taxon>Hydridae</taxon>
        <taxon>Hydra</taxon>
    </lineage>
</organism>
<accession>A0ABM4D2S0</accession>